<sequence>MGVTASSFSKSGDHRVSEFTDPSQTNWITAHSEACIKVLGCWRRYVALGADKNGNVQQQSLITGDPFGVQLVQQLPVSGDDLVSFQTYCSAVNWLAKSTVNDKLRGLYQTLSRNPLDQEALRGVLSALYPQDPPEDVGHLAGFIMREIDVKKQGFIDEAQFIWWMHRLPTETLKSLLRFSALPDGKEERTPPRGDLPGVVATEDAIDAQLHLIAMEMDKRKRDWRLLANCLGFLERECRTFEREYKGPEKQVLAFLRQWRHGAEKGNAAEELQAALRDSGNTDIKNVVFRLTF</sequence>
<dbReference type="InterPro" id="IPR000488">
    <property type="entry name" value="Death_dom"/>
</dbReference>
<evidence type="ECO:0000313" key="3">
    <source>
        <dbReference type="Proteomes" id="UP001152622"/>
    </source>
</evidence>
<feature type="domain" description="Death" evidence="1">
    <location>
        <begin position="223"/>
        <end position="292"/>
    </location>
</feature>
<evidence type="ECO:0000259" key="1">
    <source>
        <dbReference type="PROSITE" id="PS50017"/>
    </source>
</evidence>
<dbReference type="SUPFAM" id="SSF47473">
    <property type="entry name" value="EF-hand"/>
    <property type="match status" value="1"/>
</dbReference>
<dbReference type="PROSITE" id="PS50017">
    <property type="entry name" value="DEATH_DOMAIN"/>
    <property type="match status" value="1"/>
</dbReference>
<dbReference type="CDD" id="cd01670">
    <property type="entry name" value="Death"/>
    <property type="match status" value="1"/>
</dbReference>
<keyword evidence="3" id="KW-1185">Reference proteome</keyword>
<dbReference type="GO" id="GO:0007165">
    <property type="term" value="P:signal transduction"/>
    <property type="evidence" value="ECO:0007669"/>
    <property type="project" value="InterPro"/>
</dbReference>
<evidence type="ECO:0000313" key="2">
    <source>
        <dbReference type="EMBL" id="KAJ8346361.1"/>
    </source>
</evidence>
<dbReference type="EMBL" id="JAINUF010000011">
    <property type="protein sequence ID" value="KAJ8346361.1"/>
    <property type="molecule type" value="Genomic_DNA"/>
</dbReference>
<gene>
    <name evidence="2" type="ORF">SKAU_G00277620</name>
</gene>
<reference evidence="2" key="1">
    <citation type="journal article" date="2023" name="Science">
        <title>Genome structures resolve the early diversification of teleost fishes.</title>
        <authorList>
            <person name="Parey E."/>
            <person name="Louis A."/>
            <person name="Montfort J."/>
            <person name="Bouchez O."/>
            <person name="Roques C."/>
            <person name="Iampietro C."/>
            <person name="Lluch J."/>
            <person name="Castinel A."/>
            <person name="Donnadieu C."/>
            <person name="Desvignes T."/>
            <person name="Floi Bucao C."/>
            <person name="Jouanno E."/>
            <person name="Wen M."/>
            <person name="Mejri S."/>
            <person name="Dirks R."/>
            <person name="Jansen H."/>
            <person name="Henkel C."/>
            <person name="Chen W.J."/>
            <person name="Zahm M."/>
            <person name="Cabau C."/>
            <person name="Klopp C."/>
            <person name="Thompson A.W."/>
            <person name="Robinson-Rechavi M."/>
            <person name="Braasch I."/>
            <person name="Lecointre G."/>
            <person name="Bobe J."/>
            <person name="Postlethwait J.H."/>
            <person name="Berthelot C."/>
            <person name="Roest Crollius H."/>
            <person name="Guiguen Y."/>
        </authorList>
    </citation>
    <scope>NUCLEOTIDE SEQUENCE</scope>
    <source>
        <strain evidence="2">WJC10195</strain>
    </source>
</reference>
<dbReference type="OrthoDB" id="20872at2759"/>
<dbReference type="Gene3D" id="1.10.533.10">
    <property type="entry name" value="Death Domain, Fas"/>
    <property type="match status" value="1"/>
</dbReference>
<protein>
    <recommendedName>
        <fullName evidence="1">Death domain-containing protein</fullName>
    </recommendedName>
</protein>
<dbReference type="Gene3D" id="1.10.238.10">
    <property type="entry name" value="EF-hand"/>
    <property type="match status" value="1"/>
</dbReference>
<organism evidence="2 3">
    <name type="scientific">Synaphobranchus kaupii</name>
    <name type="common">Kaup's arrowtooth eel</name>
    <dbReference type="NCBI Taxonomy" id="118154"/>
    <lineage>
        <taxon>Eukaryota</taxon>
        <taxon>Metazoa</taxon>
        <taxon>Chordata</taxon>
        <taxon>Craniata</taxon>
        <taxon>Vertebrata</taxon>
        <taxon>Euteleostomi</taxon>
        <taxon>Actinopterygii</taxon>
        <taxon>Neopterygii</taxon>
        <taxon>Teleostei</taxon>
        <taxon>Anguilliformes</taxon>
        <taxon>Synaphobranchidae</taxon>
        <taxon>Synaphobranchus</taxon>
    </lineage>
</organism>
<dbReference type="AlphaFoldDB" id="A0A9Q1IND3"/>
<dbReference type="InterPro" id="IPR011029">
    <property type="entry name" value="DEATH-like_dom_sf"/>
</dbReference>
<dbReference type="SUPFAM" id="SSF47986">
    <property type="entry name" value="DEATH domain"/>
    <property type="match status" value="1"/>
</dbReference>
<comment type="caution">
    <text evidence="2">The sequence shown here is derived from an EMBL/GenBank/DDBJ whole genome shotgun (WGS) entry which is preliminary data.</text>
</comment>
<accession>A0A9Q1IND3</accession>
<name>A0A9Q1IND3_SYNKA</name>
<dbReference type="Proteomes" id="UP001152622">
    <property type="component" value="Chromosome 11"/>
</dbReference>
<dbReference type="Pfam" id="PF00531">
    <property type="entry name" value="Death"/>
    <property type="match status" value="1"/>
</dbReference>
<proteinExistence type="predicted"/>
<dbReference type="InterPro" id="IPR011992">
    <property type="entry name" value="EF-hand-dom_pair"/>
</dbReference>